<reference evidence="2" key="1">
    <citation type="journal article" date="2013" name="Environ. Microbiol.">
        <title>Seasonally variable intestinal metagenomes of the red palm weevil (Rhynchophorus ferrugineus).</title>
        <authorList>
            <person name="Jia S."/>
            <person name="Zhang X."/>
            <person name="Zhang G."/>
            <person name="Yin A."/>
            <person name="Zhang S."/>
            <person name="Li F."/>
            <person name="Wang L."/>
            <person name="Zhao D."/>
            <person name="Yun Q."/>
            <person name="Tala"/>
            <person name="Wang J."/>
            <person name="Sun G."/>
            <person name="Baabdullah M."/>
            <person name="Yu X."/>
            <person name="Hu S."/>
            <person name="Al-Mssallem I.S."/>
            <person name="Yu J."/>
        </authorList>
    </citation>
    <scope>NUCLEOTIDE SEQUENCE</scope>
</reference>
<dbReference type="AlphaFoldDB" id="A0A060BWQ8"/>
<dbReference type="InterPro" id="IPR001296">
    <property type="entry name" value="Glyco_trans_1"/>
</dbReference>
<dbReference type="GO" id="GO:0016757">
    <property type="term" value="F:glycosyltransferase activity"/>
    <property type="evidence" value="ECO:0007669"/>
    <property type="project" value="InterPro"/>
</dbReference>
<evidence type="ECO:0000313" key="2">
    <source>
        <dbReference type="EMBL" id="AIA85260.1"/>
    </source>
</evidence>
<dbReference type="Gene3D" id="3.40.50.2000">
    <property type="entry name" value="Glycogen Phosphorylase B"/>
    <property type="match status" value="2"/>
</dbReference>
<dbReference type="PANTHER" id="PTHR12526">
    <property type="entry name" value="GLYCOSYLTRANSFERASE"/>
    <property type="match status" value="1"/>
</dbReference>
<dbReference type="EMBL" id="KF118001">
    <property type="protein sequence ID" value="AIA85260.1"/>
    <property type="molecule type" value="Genomic_DNA"/>
</dbReference>
<evidence type="ECO:0000259" key="1">
    <source>
        <dbReference type="Pfam" id="PF00534"/>
    </source>
</evidence>
<dbReference type="PANTHER" id="PTHR12526:SF627">
    <property type="entry name" value="D-RHAMNOSYLTRANSFERASE WBPZ"/>
    <property type="match status" value="1"/>
</dbReference>
<dbReference type="SUPFAM" id="SSF53756">
    <property type="entry name" value="UDP-Glycosyltransferase/glycogen phosphorylase"/>
    <property type="match status" value="1"/>
</dbReference>
<sequence>MALLQLCRAVVFPSHLRSEAFGVTLLEGAMHGKPLISTEIGTGTSYVNEHNVTGLTVAPSDPTALRTAMDTLAGDPALAARFGQAARLRFETHFTAREMARQYVELYQTLIRRQ</sequence>
<protein>
    <submittedName>
        <fullName evidence="2">Glycos_transf_1</fullName>
    </submittedName>
</protein>
<name>A0A060BWQ8_9PSED</name>
<organism evidence="2">
    <name type="scientific">uncultured Pseudomonas sp</name>
    <dbReference type="NCBI Taxonomy" id="114707"/>
    <lineage>
        <taxon>Bacteria</taxon>
        <taxon>Pseudomonadati</taxon>
        <taxon>Pseudomonadota</taxon>
        <taxon>Gammaproteobacteria</taxon>
        <taxon>Pseudomonadales</taxon>
        <taxon>Pseudomonadaceae</taxon>
        <taxon>Pseudomonas</taxon>
        <taxon>environmental samples</taxon>
    </lineage>
</organism>
<accession>A0A060BWQ8</accession>
<proteinExistence type="predicted"/>
<dbReference type="GO" id="GO:1901135">
    <property type="term" value="P:carbohydrate derivative metabolic process"/>
    <property type="evidence" value="ECO:0007669"/>
    <property type="project" value="UniProtKB-ARBA"/>
</dbReference>
<feature type="domain" description="Glycosyl transferase family 1" evidence="1">
    <location>
        <begin position="2"/>
        <end position="88"/>
    </location>
</feature>
<dbReference type="Pfam" id="PF00534">
    <property type="entry name" value="Glycos_transf_1"/>
    <property type="match status" value="1"/>
</dbReference>